<dbReference type="Pfam" id="PF01208">
    <property type="entry name" value="URO-D"/>
    <property type="match status" value="1"/>
</dbReference>
<evidence type="ECO:0000313" key="2">
    <source>
        <dbReference type="EMBL" id="HIS75490.1"/>
    </source>
</evidence>
<feature type="domain" description="Uroporphyrinogen decarboxylase (URO-D)" evidence="1">
    <location>
        <begin position="212"/>
        <end position="352"/>
    </location>
</feature>
<accession>A0A9D1FLQ7</accession>
<dbReference type="PANTHER" id="PTHR47099:SF1">
    <property type="entry name" value="METHYLCOBAMIDE:COM METHYLTRANSFERASE MTBA"/>
    <property type="match status" value="1"/>
</dbReference>
<evidence type="ECO:0000259" key="1">
    <source>
        <dbReference type="Pfam" id="PF01208"/>
    </source>
</evidence>
<dbReference type="InterPro" id="IPR000257">
    <property type="entry name" value="Uroporphyrinogen_deCOase"/>
</dbReference>
<dbReference type="SUPFAM" id="SSF51726">
    <property type="entry name" value="UROD/MetE-like"/>
    <property type="match status" value="1"/>
</dbReference>
<organism evidence="2 3">
    <name type="scientific">Candidatus Merdivicinus excrementipullorum</name>
    <dbReference type="NCBI Taxonomy" id="2840867"/>
    <lineage>
        <taxon>Bacteria</taxon>
        <taxon>Bacillati</taxon>
        <taxon>Bacillota</taxon>
        <taxon>Clostridia</taxon>
        <taxon>Eubacteriales</taxon>
        <taxon>Oscillospiraceae</taxon>
        <taxon>Oscillospiraceae incertae sedis</taxon>
        <taxon>Candidatus Merdivicinus</taxon>
    </lineage>
</organism>
<comment type="caution">
    <text evidence="2">The sequence shown here is derived from an EMBL/GenBank/DDBJ whole genome shotgun (WGS) entry which is preliminary data.</text>
</comment>
<dbReference type="Proteomes" id="UP000824002">
    <property type="component" value="Unassembled WGS sequence"/>
</dbReference>
<dbReference type="AlphaFoldDB" id="A0A9D1FLQ7"/>
<sequence length="359" mass="41394">MEILKYQENHPNYENMVKVARNQWVDHIPLYEHLIGPKVIYEITGNRPFDLMYSKDMAESKEGFRQYWDFWKTMGYDTASMEFCVGGALEGAGCLGGHKEGCIKDRADFERYPWDEIPDRFFEQYGPYYRNLAETRPEGMKAVGGVGNGVFEAVQDIIGYMDLCYIKADDEELYRDIFKAMGELEYKIWDRFMREYSEPYCVLRFGDDLGFKSQTLLDPDDIRENIVPVYQKIIARVHQDNKPFLLHSCGCIFDVMDDLIGAAKIDAKHSNEDQIAHFSVWVDRYGDKIGNFGGIDTDVLCRYDAAYIRSYILDCLEKVKGHGGIAFSSGNSIPDYVPTEGYLAMVETVREWRGDKAAF</sequence>
<evidence type="ECO:0000313" key="3">
    <source>
        <dbReference type="Proteomes" id="UP000824002"/>
    </source>
</evidence>
<dbReference type="EMBL" id="DVJP01000016">
    <property type="protein sequence ID" value="HIS75490.1"/>
    <property type="molecule type" value="Genomic_DNA"/>
</dbReference>
<dbReference type="InterPro" id="IPR052024">
    <property type="entry name" value="Methanogen_methyltrans"/>
</dbReference>
<protein>
    <recommendedName>
        <fullName evidence="1">Uroporphyrinogen decarboxylase (URO-D) domain-containing protein</fullName>
    </recommendedName>
</protein>
<reference evidence="2" key="1">
    <citation type="submission" date="2020-10" db="EMBL/GenBank/DDBJ databases">
        <authorList>
            <person name="Gilroy R."/>
        </authorList>
    </citation>
    <scope>NUCLEOTIDE SEQUENCE</scope>
    <source>
        <strain evidence="2">CHK199-13235</strain>
    </source>
</reference>
<dbReference type="GO" id="GO:0006779">
    <property type="term" value="P:porphyrin-containing compound biosynthetic process"/>
    <property type="evidence" value="ECO:0007669"/>
    <property type="project" value="InterPro"/>
</dbReference>
<dbReference type="InterPro" id="IPR038071">
    <property type="entry name" value="UROD/MetE-like_sf"/>
</dbReference>
<dbReference type="GO" id="GO:0004853">
    <property type="term" value="F:uroporphyrinogen decarboxylase activity"/>
    <property type="evidence" value="ECO:0007669"/>
    <property type="project" value="InterPro"/>
</dbReference>
<reference evidence="2" key="2">
    <citation type="journal article" date="2021" name="PeerJ">
        <title>Extensive microbial diversity within the chicken gut microbiome revealed by metagenomics and culture.</title>
        <authorList>
            <person name="Gilroy R."/>
            <person name="Ravi A."/>
            <person name="Getino M."/>
            <person name="Pursley I."/>
            <person name="Horton D.L."/>
            <person name="Alikhan N.F."/>
            <person name="Baker D."/>
            <person name="Gharbi K."/>
            <person name="Hall N."/>
            <person name="Watson M."/>
            <person name="Adriaenssens E.M."/>
            <person name="Foster-Nyarko E."/>
            <person name="Jarju S."/>
            <person name="Secka A."/>
            <person name="Antonio M."/>
            <person name="Oren A."/>
            <person name="Chaudhuri R.R."/>
            <person name="La Ragione R."/>
            <person name="Hildebrand F."/>
            <person name="Pallen M.J."/>
        </authorList>
    </citation>
    <scope>NUCLEOTIDE SEQUENCE</scope>
    <source>
        <strain evidence="2">CHK199-13235</strain>
    </source>
</reference>
<name>A0A9D1FLQ7_9FIRM</name>
<dbReference type="Gene3D" id="3.20.20.210">
    <property type="match status" value="1"/>
</dbReference>
<proteinExistence type="predicted"/>
<gene>
    <name evidence="2" type="ORF">IAB51_01645</name>
</gene>
<dbReference type="PANTHER" id="PTHR47099">
    <property type="entry name" value="METHYLCOBAMIDE:COM METHYLTRANSFERASE MTBA"/>
    <property type="match status" value="1"/>
</dbReference>